<sequence>MASLIKNQILKYLSRYFKNLSTDKIIFNTIKGEGEVTSLELDEIALTDLLELPAWMKITSAECNKVKFHIPWTKLKSEPMIWNLDEVKVKIETCDELRTPDEALTNLIPSPGKYNFIIRTVDGMTINVNTVSVDFSSATFTASLQVLRIEVESRSSSWEKCNLRHTRIKDSKRGQILLFKEIRWQNVRMEARSITESDLPPLRLITNDAVCRIIIKKRLSDCFIMGSKLVLILKTLLWVLTDSQLKAALHFLDSLSGLIKKANEIVRKKKAARKLEVLPEYQAQKSQAETMQSNSAVSHIFACHDVIETSYHLVAHNIDLHLSDDPGPERSAHPDLQNGGSISINLTNFQADFYPYHLAVKDREHWGLYKTARYPHPQWLLESQNDFRNMLLSLVEDDFPSHCERVQQMDTSNNSVAFHSSVRKNYNLRNYLNDQFNKIMTSCTVLRVSDFYVSRVSSTSRKTSVKEFIKADRNRYKLPETEIIHVEFTYYYYPGDVQFPLPSPKCYVQIYPILIHFDVLTIIWLNTFFLNLYKSLLSTSTAQNNQQVSQLLYLDMKVEITMPQIIFQSREEKSVPKDQPVSFQLEISKISVTNTRSVSGVSSRSNLSKVVNACQMKSLFLSDEFPSKMSDYCAVTEKFISHVQGKDNIRTFPSKLFSSDDYDLSKVLFQELLWIEAKDVWCIYLESIYGDFGGIRAVGNSSVPFLDAFPLTVWVHMDPLLQTCDNKTANVHVLASVTNLISIQINKFQAVFLTKILKQFSELTTFLTLDADNTMKDSKAASVVIASVIPQIEITLVTSSKSSGKELSGGDIDSSSVLPDSSSLDAQSVYCNNTLPNAFDLKNNVGDEMKKYPVAYQTGDFESKTPSKMSFSQVKKDFSNFMSMGFSSKSVDESCDVMSIRSDDSSDTENFLLRSGSDQLYLDDADCMFHIDARKKMRNVITMDASANVEIADEAYEAAQVVETPVTTSSERDSFMSAFKRKDLVAATTFKLARLEFMMQSAGLNGSVKLQIHNIAVEECFSIPWDELQNKFNSRIRNWSEVDDVKSDLMWQSRIKLRLENIIKPPDKICAEDYNINLWRSALLNVTVENLIMQLQPKTVKCLTEFFEDQKSELGDQPISFDIYIDKVQLHFLEDDVYDQIPKSSQVIFNKLRLLRQENEVINIQPAENDVNIVKNPSHTDDDTVEAMRNEIDLLRKRLAAMNYLKEENEALRQCQEETTHLRNCLMAAQNHISDLLEQRRKSLDRCSGLRSSYMSDNSTCKR</sequence>
<keyword evidence="2" id="KW-1185">Reference proteome</keyword>
<evidence type="ECO:0008006" key="3">
    <source>
        <dbReference type="Google" id="ProtNLM"/>
    </source>
</evidence>
<dbReference type="PANTHER" id="PTHR22774:SF11">
    <property type="entry name" value="CHOREIN N-TERMINAL DOMAIN-CONTAINING PROTEIN"/>
    <property type="match status" value="1"/>
</dbReference>
<reference evidence="1 2" key="1">
    <citation type="submission" date="2024-03" db="EMBL/GenBank/DDBJ databases">
        <title>Adaptation during the transition from Ophiocordyceps entomopathogen to insect associate is accompanied by gene loss and intensified selection.</title>
        <authorList>
            <person name="Ward C.M."/>
            <person name="Onetto C.A."/>
            <person name="Borneman A.R."/>
        </authorList>
    </citation>
    <scope>NUCLEOTIDE SEQUENCE [LARGE SCALE GENOMIC DNA]</scope>
    <source>
        <strain evidence="1">AWRI1</strain>
        <tissue evidence="1">Single Adult Female</tissue>
    </source>
</reference>
<dbReference type="Pfam" id="PF24917">
    <property type="entry name" value="BLTP3A_B"/>
    <property type="match status" value="1"/>
</dbReference>
<dbReference type="PANTHER" id="PTHR22774">
    <property type="entry name" value="CHOREIN N-TERMINAL DOMAIN-CONTAINING PROTEIN"/>
    <property type="match status" value="1"/>
</dbReference>
<evidence type="ECO:0000313" key="1">
    <source>
        <dbReference type="EMBL" id="KAK7601068.1"/>
    </source>
</evidence>
<organism evidence="1 2">
    <name type="scientific">Parthenolecanium corni</name>
    <dbReference type="NCBI Taxonomy" id="536013"/>
    <lineage>
        <taxon>Eukaryota</taxon>
        <taxon>Metazoa</taxon>
        <taxon>Ecdysozoa</taxon>
        <taxon>Arthropoda</taxon>
        <taxon>Hexapoda</taxon>
        <taxon>Insecta</taxon>
        <taxon>Pterygota</taxon>
        <taxon>Neoptera</taxon>
        <taxon>Paraneoptera</taxon>
        <taxon>Hemiptera</taxon>
        <taxon>Sternorrhyncha</taxon>
        <taxon>Coccoidea</taxon>
        <taxon>Coccidae</taxon>
        <taxon>Parthenolecanium</taxon>
    </lineage>
</organism>
<evidence type="ECO:0000313" key="2">
    <source>
        <dbReference type="Proteomes" id="UP001367676"/>
    </source>
</evidence>
<dbReference type="InterPro" id="IPR026728">
    <property type="entry name" value="BLTP3A/B"/>
</dbReference>
<comment type="caution">
    <text evidence="1">The sequence shown here is derived from an EMBL/GenBank/DDBJ whole genome shotgun (WGS) entry which is preliminary data.</text>
</comment>
<gene>
    <name evidence="1" type="ORF">V9T40_008509</name>
</gene>
<proteinExistence type="predicted"/>
<protein>
    <recommendedName>
        <fullName evidence="3">Chorein N-terminal domain-containing protein</fullName>
    </recommendedName>
</protein>
<dbReference type="AlphaFoldDB" id="A0AAN9Y603"/>
<dbReference type="EMBL" id="JBBCAQ010000010">
    <property type="protein sequence ID" value="KAK7601068.1"/>
    <property type="molecule type" value="Genomic_DNA"/>
</dbReference>
<dbReference type="Proteomes" id="UP001367676">
    <property type="component" value="Unassembled WGS sequence"/>
</dbReference>
<accession>A0AAN9Y603</accession>
<name>A0AAN9Y603_9HEMI</name>